<proteinExistence type="inferred from homology"/>
<keyword evidence="2 8" id="KW-0963">Cytoplasm</keyword>
<dbReference type="EC" id="6.1.1.14" evidence="8"/>
<comment type="caution">
    <text evidence="10">The sequence shown here is derived from an EMBL/GenBank/DDBJ whole genome shotgun (WGS) entry which is preliminary data.</text>
</comment>
<keyword evidence="11" id="KW-1185">Reference proteome</keyword>
<evidence type="ECO:0000256" key="2">
    <source>
        <dbReference type="ARBA" id="ARBA00022490"/>
    </source>
</evidence>
<dbReference type="GO" id="GO:0006426">
    <property type="term" value="P:glycyl-tRNA aminoacylation"/>
    <property type="evidence" value="ECO:0007669"/>
    <property type="project" value="UniProtKB-UniRule"/>
</dbReference>
<dbReference type="STRING" id="690879.TSACC_338"/>
<dbReference type="HAMAP" id="MF_00253_B">
    <property type="entry name" value="Gly_tRNA_synth_B"/>
    <property type="match status" value="1"/>
</dbReference>
<sequence length="444" mass="51189">MEKIVSLCKRRGFIFQSSEIYGGLNGFWDFGPLGVELKRNLKDFWWRRNVRERDDMVGMDGSIIMNRAVWKASGHEETFSDPMVDCKSCKARHRADQLPEKDGTKYCPNCGSRDLTEPRAFNLMFKSYAGPLESDDNLVYLRPETAQAMFVQFRNVLDTSRQKLPFGIAQIGKAFRNEINPRNYIFRSREFEQMEIEYFCRAEDGLALTDYWLEQRLKFYEDIGIPRDKIHVVDIPDGERAFYSKKTYDLEYEFPFGVSELEGIAYRTDYDLSRHIEASGKPLEYHDQEKNEKFVPHVVEPSAGVDRTTLALLCEAFDEETVTDENGKSEVRTVLRFHPRMAPIKVGIFPLLKNKPELVAKAKEVVAKLRPHMAVSYDEAGAIGRRYRRQDEAGTPFCVTVDFDTVGENGPEKADTVTLRHRDSMQQERVSIDELLPRLAAAIL</sequence>
<dbReference type="NCBIfam" id="NF003211">
    <property type="entry name" value="PRK04173.1"/>
    <property type="match status" value="1"/>
</dbReference>
<keyword evidence="5 8" id="KW-0067">ATP-binding</keyword>
<dbReference type="NCBIfam" id="TIGR00389">
    <property type="entry name" value="glyS_dimeric"/>
    <property type="match status" value="1"/>
</dbReference>
<dbReference type="InterPro" id="IPR045864">
    <property type="entry name" value="aa-tRNA-synth_II/BPL/LPL"/>
</dbReference>
<dbReference type="GO" id="GO:0005737">
    <property type="term" value="C:cytoplasm"/>
    <property type="evidence" value="ECO:0007669"/>
    <property type="project" value="UniProtKB-SubCell"/>
</dbReference>
<dbReference type="Pfam" id="PF00587">
    <property type="entry name" value="tRNA-synt_2b"/>
    <property type="match status" value="1"/>
</dbReference>
<dbReference type="InParanoid" id="A0A146GES5"/>
<comment type="subcellular location">
    <subcellularLocation>
        <location evidence="8">Cytoplasm</location>
    </subcellularLocation>
</comment>
<evidence type="ECO:0000313" key="11">
    <source>
        <dbReference type="Proteomes" id="UP000076023"/>
    </source>
</evidence>
<feature type="binding site" evidence="8">
    <location>
        <begin position="260"/>
        <end position="261"/>
    </location>
    <ligand>
        <name>ATP</name>
        <dbReference type="ChEBI" id="CHEBI:30616"/>
    </ligand>
</feature>
<dbReference type="InterPro" id="IPR033731">
    <property type="entry name" value="GlyRS-like_core"/>
</dbReference>
<dbReference type="InterPro" id="IPR002315">
    <property type="entry name" value="tRNA-synt_gly"/>
</dbReference>
<comment type="subunit">
    <text evidence="8">Homodimer.</text>
</comment>
<dbReference type="AlphaFoldDB" id="A0A146GES5"/>
<evidence type="ECO:0000256" key="1">
    <source>
        <dbReference type="ARBA" id="ARBA00008226"/>
    </source>
</evidence>
<evidence type="ECO:0000256" key="6">
    <source>
        <dbReference type="ARBA" id="ARBA00022917"/>
    </source>
</evidence>
<name>A0A146GES5_TERSA</name>
<feature type="domain" description="Aminoacyl-transfer RNA synthetases class-II family profile" evidence="9">
    <location>
        <begin position="2"/>
        <end position="339"/>
    </location>
</feature>
<dbReference type="SUPFAM" id="SSF55681">
    <property type="entry name" value="Class II aaRS and biotin synthetases"/>
    <property type="match status" value="1"/>
</dbReference>
<feature type="binding site" evidence="8">
    <location>
        <begin position="191"/>
        <end position="195"/>
    </location>
    <ligand>
        <name>substrate</name>
    </ligand>
</feature>
<dbReference type="PANTHER" id="PTHR10745">
    <property type="entry name" value="GLYCYL-TRNA SYNTHETASE/DNA POLYMERASE SUBUNIT GAMMA-2"/>
    <property type="match status" value="1"/>
</dbReference>
<keyword evidence="4 8" id="KW-0547">Nucleotide-binding</keyword>
<dbReference type="InterPro" id="IPR006195">
    <property type="entry name" value="aa-tRNA-synth_II"/>
</dbReference>
<evidence type="ECO:0000256" key="7">
    <source>
        <dbReference type="ARBA" id="ARBA00023146"/>
    </source>
</evidence>
<evidence type="ECO:0000256" key="8">
    <source>
        <dbReference type="HAMAP-Rule" id="MF_00253"/>
    </source>
</evidence>
<dbReference type="Gene3D" id="3.30.930.10">
    <property type="entry name" value="Bira Bifunctional Protein, Domain 2"/>
    <property type="match status" value="1"/>
</dbReference>
<evidence type="ECO:0000256" key="4">
    <source>
        <dbReference type="ARBA" id="ARBA00022741"/>
    </source>
</evidence>
<keyword evidence="6 8" id="KW-0648">Protein biosynthesis</keyword>
<dbReference type="PROSITE" id="PS50862">
    <property type="entry name" value="AA_TRNA_LIGASE_II"/>
    <property type="match status" value="1"/>
</dbReference>
<dbReference type="OrthoDB" id="9760853at2"/>
<dbReference type="GO" id="GO:0005524">
    <property type="term" value="F:ATP binding"/>
    <property type="evidence" value="ECO:0007669"/>
    <property type="project" value="UniProtKB-UniRule"/>
</dbReference>
<evidence type="ECO:0000259" key="9">
    <source>
        <dbReference type="PROSITE" id="PS50862"/>
    </source>
</evidence>
<comment type="catalytic activity">
    <reaction evidence="8">
        <text>tRNA(Gly) + glycine + ATP = glycyl-tRNA(Gly) + AMP + diphosphate</text>
        <dbReference type="Rhea" id="RHEA:16013"/>
        <dbReference type="Rhea" id="RHEA-COMP:9664"/>
        <dbReference type="Rhea" id="RHEA-COMP:9683"/>
        <dbReference type="ChEBI" id="CHEBI:30616"/>
        <dbReference type="ChEBI" id="CHEBI:33019"/>
        <dbReference type="ChEBI" id="CHEBI:57305"/>
        <dbReference type="ChEBI" id="CHEBI:78442"/>
        <dbReference type="ChEBI" id="CHEBI:78522"/>
        <dbReference type="ChEBI" id="CHEBI:456215"/>
        <dbReference type="EC" id="6.1.1.14"/>
    </reaction>
</comment>
<dbReference type="GO" id="GO:0004820">
    <property type="term" value="F:glycine-tRNA ligase activity"/>
    <property type="evidence" value="ECO:0007669"/>
    <property type="project" value="UniProtKB-UniRule"/>
</dbReference>
<dbReference type="InterPro" id="IPR002314">
    <property type="entry name" value="aa-tRNA-synt_IIb"/>
</dbReference>
<dbReference type="CDD" id="cd00774">
    <property type="entry name" value="GlyRS-like_core"/>
    <property type="match status" value="1"/>
</dbReference>
<dbReference type="PRINTS" id="PR01043">
    <property type="entry name" value="TRNASYNTHGLY"/>
</dbReference>
<keyword evidence="7 8" id="KW-0030">Aminoacyl-tRNA synthetase</keyword>
<dbReference type="Proteomes" id="UP000076023">
    <property type="component" value="Unassembled WGS sequence"/>
</dbReference>
<evidence type="ECO:0000313" key="10">
    <source>
        <dbReference type="EMBL" id="GAT34978.1"/>
    </source>
</evidence>
<comment type="function">
    <text evidence="8">Catalyzes the attachment of glycine to tRNA(Gly).</text>
</comment>
<accession>A0A146GES5</accession>
<dbReference type="InterPro" id="IPR004154">
    <property type="entry name" value="Anticodon-bd"/>
</dbReference>
<keyword evidence="3 8" id="KW-0436">Ligase</keyword>
<dbReference type="Gene3D" id="3.40.50.800">
    <property type="entry name" value="Anticodon-binding domain"/>
    <property type="match status" value="1"/>
</dbReference>
<evidence type="ECO:0000256" key="3">
    <source>
        <dbReference type="ARBA" id="ARBA00022598"/>
    </source>
</evidence>
<feature type="binding site" evidence="8">
    <location>
        <begin position="186"/>
        <end position="191"/>
    </location>
    <ligand>
        <name>ATP</name>
        <dbReference type="ChEBI" id="CHEBI:30616"/>
    </ligand>
</feature>
<comment type="similarity">
    <text evidence="1 8">Belongs to the class-II aminoacyl-tRNA synthetase family.</text>
</comment>
<organism evidence="10 11">
    <name type="scientific">Terrimicrobium sacchariphilum</name>
    <dbReference type="NCBI Taxonomy" id="690879"/>
    <lineage>
        <taxon>Bacteria</taxon>
        <taxon>Pseudomonadati</taxon>
        <taxon>Verrucomicrobiota</taxon>
        <taxon>Terrimicrobiia</taxon>
        <taxon>Terrimicrobiales</taxon>
        <taxon>Terrimicrobiaceae</taxon>
        <taxon>Terrimicrobium</taxon>
    </lineage>
</organism>
<dbReference type="SUPFAM" id="SSF52954">
    <property type="entry name" value="Class II aaRS ABD-related"/>
    <property type="match status" value="1"/>
</dbReference>
<dbReference type="InterPro" id="IPR027031">
    <property type="entry name" value="Gly-tRNA_synthase/POLG2"/>
</dbReference>
<feature type="binding site" evidence="8">
    <location>
        <begin position="300"/>
        <end position="304"/>
    </location>
    <ligand>
        <name>substrate</name>
    </ligand>
</feature>
<dbReference type="InterPro" id="IPR022961">
    <property type="entry name" value="Gly_tRNA_ligase_bac"/>
</dbReference>
<reference evidence="11" key="1">
    <citation type="journal article" date="2017" name="Genome Announc.">
        <title>Draft Genome Sequence of Terrimicrobium sacchariphilum NM-5T, a Facultative Anaerobic Soil Bacterium of the Class Spartobacteria.</title>
        <authorList>
            <person name="Qiu Y.L."/>
            <person name="Tourlousse D.M."/>
            <person name="Matsuura N."/>
            <person name="Ohashi A."/>
            <person name="Sekiguchi Y."/>
        </authorList>
    </citation>
    <scope>NUCLEOTIDE SEQUENCE [LARGE SCALE GENOMIC DNA]</scope>
    <source>
        <strain evidence="11">NM-5</strain>
    </source>
</reference>
<dbReference type="Pfam" id="PF03129">
    <property type="entry name" value="HGTP_anticodon"/>
    <property type="match status" value="1"/>
</dbReference>
<dbReference type="EMBL" id="BDCO01000003">
    <property type="protein sequence ID" value="GAT34978.1"/>
    <property type="molecule type" value="Genomic_DNA"/>
</dbReference>
<dbReference type="PANTHER" id="PTHR10745:SF8">
    <property type="entry name" value="DNA POLYMERASE SUBUNIT GAMMA-2, MITOCHONDRIAL"/>
    <property type="match status" value="1"/>
</dbReference>
<feature type="binding site" evidence="8">
    <location>
        <position position="144"/>
    </location>
    <ligand>
        <name>substrate</name>
    </ligand>
</feature>
<feature type="binding site" evidence="8">
    <location>
        <begin position="304"/>
        <end position="307"/>
    </location>
    <ligand>
        <name>ATP</name>
        <dbReference type="ChEBI" id="CHEBI:30616"/>
    </ligand>
</feature>
<feature type="binding site" evidence="8">
    <location>
        <begin position="176"/>
        <end position="178"/>
    </location>
    <ligand>
        <name>ATP</name>
        <dbReference type="ChEBI" id="CHEBI:30616"/>
    </ligand>
</feature>
<gene>
    <name evidence="8" type="primary">glyQS</name>
    <name evidence="10" type="ORF">TSACC_338</name>
</gene>
<evidence type="ECO:0000256" key="5">
    <source>
        <dbReference type="ARBA" id="ARBA00022840"/>
    </source>
</evidence>
<dbReference type="InterPro" id="IPR036621">
    <property type="entry name" value="Anticodon-bd_dom_sf"/>
</dbReference>
<protein>
    <recommendedName>
        <fullName evidence="8">Glycine--tRNA ligase</fullName>
        <ecNumber evidence="8">6.1.1.14</ecNumber>
    </recommendedName>
    <alternativeName>
        <fullName evidence="8">Glycyl-tRNA synthetase</fullName>
        <shortName evidence="8">GlyRS</shortName>
    </alternativeName>
</protein>
<feature type="binding site" evidence="8">
    <location>
        <position position="94"/>
    </location>
    <ligand>
        <name>substrate</name>
    </ligand>
</feature>